<dbReference type="InterPro" id="IPR036910">
    <property type="entry name" value="HMG_box_dom_sf"/>
</dbReference>
<dbReference type="Proteomes" id="UP000245609">
    <property type="component" value="Unassembled WGS sequence"/>
</dbReference>
<gene>
    <name evidence="5" type="ORF">BB560_002181</name>
</gene>
<dbReference type="CDD" id="cd00084">
    <property type="entry name" value="HMG-box_SF"/>
    <property type="match status" value="2"/>
</dbReference>
<evidence type="ECO:0000256" key="3">
    <source>
        <dbReference type="SAM" id="MobiDB-lite"/>
    </source>
</evidence>
<organism evidence="5 6">
    <name type="scientific">Smittium megazygosporum</name>
    <dbReference type="NCBI Taxonomy" id="133381"/>
    <lineage>
        <taxon>Eukaryota</taxon>
        <taxon>Fungi</taxon>
        <taxon>Fungi incertae sedis</taxon>
        <taxon>Zoopagomycota</taxon>
        <taxon>Kickxellomycotina</taxon>
        <taxon>Harpellomycetes</taxon>
        <taxon>Harpellales</taxon>
        <taxon>Legeriomycetaceae</taxon>
        <taxon>Smittium</taxon>
    </lineage>
</organism>
<protein>
    <recommendedName>
        <fullName evidence="4">HMG box domain-containing protein</fullName>
    </recommendedName>
</protein>
<feature type="region of interest" description="Disordered" evidence="3">
    <location>
        <begin position="75"/>
        <end position="99"/>
    </location>
</feature>
<dbReference type="PROSITE" id="PS50118">
    <property type="entry name" value="HMG_BOX_2"/>
    <property type="match status" value="1"/>
</dbReference>
<feature type="compositionally biased region" description="Polar residues" evidence="3">
    <location>
        <begin position="75"/>
        <end position="90"/>
    </location>
</feature>
<dbReference type="Gene3D" id="1.10.30.10">
    <property type="entry name" value="High mobility group box domain"/>
    <property type="match status" value="2"/>
</dbReference>
<feature type="domain" description="HMG box" evidence="4">
    <location>
        <begin position="325"/>
        <end position="389"/>
    </location>
</feature>
<keyword evidence="6" id="KW-1185">Reference proteome</keyword>
<dbReference type="OrthoDB" id="1919336at2759"/>
<dbReference type="EMBL" id="MBFS01000245">
    <property type="protein sequence ID" value="PVV03339.1"/>
    <property type="molecule type" value="Genomic_DNA"/>
</dbReference>
<keyword evidence="1 2" id="KW-0238">DNA-binding</keyword>
<name>A0A2T9ZFJ1_9FUNG</name>
<dbReference type="PANTHER" id="PTHR48112">
    <property type="entry name" value="HIGH MOBILITY GROUP PROTEIN DSP1"/>
    <property type="match status" value="1"/>
</dbReference>
<dbReference type="AlphaFoldDB" id="A0A2T9ZFJ1"/>
<dbReference type="GO" id="GO:0005634">
    <property type="term" value="C:nucleus"/>
    <property type="evidence" value="ECO:0007669"/>
    <property type="project" value="UniProtKB-UniRule"/>
</dbReference>
<evidence type="ECO:0000259" key="4">
    <source>
        <dbReference type="PROSITE" id="PS50118"/>
    </source>
</evidence>
<dbReference type="InterPro" id="IPR009071">
    <property type="entry name" value="HMG_box_dom"/>
</dbReference>
<proteinExistence type="predicted"/>
<keyword evidence="2" id="KW-0539">Nucleus</keyword>
<evidence type="ECO:0000256" key="1">
    <source>
        <dbReference type="ARBA" id="ARBA00023125"/>
    </source>
</evidence>
<sequence>MMETCYKTLTRIKNPRLTATGLRYVLSNSTIAQPHLVQKKANFSGHSMQRFYSSESNTLGFLPENKNKIFSELTEGTANQEESVESNSPRPKSIRKSAEEKLSAELEKINEKYSNSVINYDGITKNKDKYYEFIGVKKYANLEKAINQGFIHKLENEIESLNFQKSVLSQKILLKKEIFEKATAYRNSIAKRMAKKRQKNDRVPELFSTRMIVEPPVFKISSYGIFLKEKFSMSQSFDLKGGIRVCTEAKEFAKAWRELSPQEKNRYKNLAKNKKLELIQKAKEWWENVDPKLINKENQRRSNINAMRAEQGKPLLLKLKNPFAPKRPVSPFVCFLKDKLATFKEVNPNSALKAAAKQWSLLSEDEKEYYNKIYKMKQSEYKATINSQLNNS</sequence>
<evidence type="ECO:0000313" key="6">
    <source>
        <dbReference type="Proteomes" id="UP000245609"/>
    </source>
</evidence>
<comment type="caution">
    <text evidence="5">The sequence shown here is derived from an EMBL/GenBank/DDBJ whole genome shotgun (WGS) entry which is preliminary data.</text>
</comment>
<dbReference type="InterPro" id="IPR050342">
    <property type="entry name" value="HMGB"/>
</dbReference>
<dbReference type="PANTHER" id="PTHR48112:SF5">
    <property type="entry name" value="BOX PROTEIN, PUTATIVE (AFU_ORTHOLOGUE AFUA_1G04550)-RELATED"/>
    <property type="match status" value="1"/>
</dbReference>
<dbReference type="SUPFAM" id="SSF47095">
    <property type="entry name" value="HMG-box"/>
    <property type="match status" value="2"/>
</dbReference>
<dbReference type="GO" id="GO:0003677">
    <property type="term" value="F:DNA binding"/>
    <property type="evidence" value="ECO:0007669"/>
    <property type="project" value="UniProtKB-UniRule"/>
</dbReference>
<feature type="DNA-binding region" description="HMG box" evidence="2">
    <location>
        <begin position="325"/>
        <end position="389"/>
    </location>
</feature>
<evidence type="ECO:0000256" key="2">
    <source>
        <dbReference type="PROSITE-ProRule" id="PRU00267"/>
    </source>
</evidence>
<accession>A0A2T9ZFJ1</accession>
<evidence type="ECO:0000313" key="5">
    <source>
        <dbReference type="EMBL" id="PVV03339.1"/>
    </source>
</evidence>
<dbReference type="Pfam" id="PF00505">
    <property type="entry name" value="HMG_box"/>
    <property type="match status" value="1"/>
</dbReference>
<dbReference type="STRING" id="133381.A0A2T9ZFJ1"/>
<dbReference type="SMART" id="SM00398">
    <property type="entry name" value="HMG"/>
    <property type="match status" value="2"/>
</dbReference>
<reference evidence="5 6" key="1">
    <citation type="journal article" date="2018" name="MBio">
        <title>Comparative Genomics Reveals the Core Gene Toolbox for the Fungus-Insect Symbiosis.</title>
        <authorList>
            <person name="Wang Y."/>
            <person name="Stata M."/>
            <person name="Wang W."/>
            <person name="Stajich J.E."/>
            <person name="White M.M."/>
            <person name="Moncalvo J.M."/>
        </authorList>
    </citation>
    <scope>NUCLEOTIDE SEQUENCE [LARGE SCALE GENOMIC DNA]</scope>
    <source>
        <strain evidence="5 6">SC-DP-2</strain>
    </source>
</reference>